<keyword evidence="11 12" id="KW-0472">Membrane</keyword>
<evidence type="ECO:0000256" key="11">
    <source>
        <dbReference type="ARBA" id="ARBA00023136"/>
    </source>
</evidence>
<dbReference type="Gene3D" id="1.20.5.110">
    <property type="match status" value="2"/>
</dbReference>
<sequence>MMSIQWSIAAGFLYLEMAFICLLMLPWISATTWRKIFKSRFLRYLEAQSQFVFYCLLGLLGVFFIDALREMYRYGDVDDPKHQGTIRDHDKEVELHLKLFRAQRNFYIAGFALYLFWVLKRIISMIHNQANLIAEKEAALKQAASASAAANRMMDGGGDGKKSAELVKAQEELEEAKKARKDAEKNLQAVKSQAENTSREYDRLLSEYEKLEKKVRVLGGARKDAEKNLQAVKSQAENTSREYDRLLSEYEKLEKKVRVLGGGAEGDKKDD</sequence>
<feature type="domain" description="Bap31/Bap29 cytoplasmic coiled-coil" evidence="14">
    <location>
        <begin position="225"/>
        <end position="271"/>
    </location>
</feature>
<dbReference type="GO" id="GO:0006886">
    <property type="term" value="P:intracellular protein transport"/>
    <property type="evidence" value="ECO:0007669"/>
    <property type="project" value="UniProtKB-UniRule"/>
</dbReference>
<evidence type="ECO:0000256" key="4">
    <source>
        <dbReference type="ARBA" id="ARBA00022692"/>
    </source>
</evidence>
<dbReference type="InterPro" id="IPR040463">
    <property type="entry name" value="BAP29/BAP31_N"/>
</dbReference>
<feature type="transmembrane region" description="Helical" evidence="12">
    <location>
        <begin position="6"/>
        <end position="30"/>
    </location>
</feature>
<evidence type="ECO:0000259" key="13">
    <source>
        <dbReference type="Pfam" id="PF05529"/>
    </source>
</evidence>
<evidence type="ECO:0000256" key="1">
    <source>
        <dbReference type="ARBA" id="ARBA00004477"/>
    </source>
</evidence>
<evidence type="ECO:0000259" key="14">
    <source>
        <dbReference type="Pfam" id="PF18035"/>
    </source>
</evidence>
<dbReference type="InterPro" id="IPR041672">
    <property type="entry name" value="Bap31/Bap29_C"/>
</dbReference>
<evidence type="ECO:0000256" key="5">
    <source>
        <dbReference type="ARBA" id="ARBA00022703"/>
    </source>
</evidence>
<keyword evidence="6 12" id="KW-0256">Endoplasmic reticulum</keyword>
<keyword evidence="5" id="KW-0053">Apoptosis</keyword>
<comment type="subcellular location">
    <subcellularLocation>
        <location evidence="1 12">Endoplasmic reticulum membrane</location>
        <topology evidence="1 12">Multi-pass membrane protein</topology>
    </subcellularLocation>
</comment>
<keyword evidence="10" id="KW-0175">Coiled coil</keyword>
<evidence type="ECO:0000256" key="9">
    <source>
        <dbReference type="ARBA" id="ARBA00022989"/>
    </source>
</evidence>
<evidence type="ECO:0000256" key="8">
    <source>
        <dbReference type="ARBA" id="ARBA00022927"/>
    </source>
</evidence>
<dbReference type="FunFam" id="1.20.5.110:FF:000011">
    <property type="entry name" value="B-cell receptor-associated protein 29"/>
    <property type="match status" value="2"/>
</dbReference>
<comment type="function">
    <text evidence="12">May play a role in anterograde transport of membrane proteins from the endoplasmic reticulum to the Golgi.</text>
</comment>
<dbReference type="GO" id="GO:0005789">
    <property type="term" value="C:endoplasmic reticulum membrane"/>
    <property type="evidence" value="ECO:0007669"/>
    <property type="project" value="UniProtKB-SubCell"/>
</dbReference>
<evidence type="ECO:0000256" key="7">
    <source>
        <dbReference type="ARBA" id="ARBA00022892"/>
    </source>
</evidence>
<evidence type="ECO:0000256" key="10">
    <source>
        <dbReference type="ARBA" id="ARBA00023054"/>
    </source>
</evidence>
<evidence type="ECO:0000256" key="3">
    <source>
        <dbReference type="ARBA" id="ARBA00022448"/>
    </source>
</evidence>
<feature type="domain" description="BAP29/BAP31 transmembrane" evidence="13">
    <location>
        <begin position="2"/>
        <end position="138"/>
    </location>
</feature>
<keyword evidence="4 12" id="KW-0812">Transmembrane</keyword>
<dbReference type="Pfam" id="PF18035">
    <property type="entry name" value="Bap31_Bap29_C"/>
    <property type="match status" value="2"/>
</dbReference>
<protein>
    <recommendedName>
        <fullName evidence="12">Endoplasmic reticulum transmembrane protein</fullName>
    </recommendedName>
</protein>
<dbReference type="GO" id="GO:0070973">
    <property type="term" value="P:protein localization to endoplasmic reticulum exit site"/>
    <property type="evidence" value="ECO:0007669"/>
    <property type="project" value="UniProtKB-UniRule"/>
</dbReference>
<proteinExistence type="inferred from homology"/>
<dbReference type="InterPro" id="IPR008417">
    <property type="entry name" value="BAP29/BAP31"/>
</dbReference>
<reference evidence="15" key="1">
    <citation type="submission" date="2020-11" db="EMBL/GenBank/DDBJ databases">
        <authorList>
            <person name="Tran Van P."/>
        </authorList>
    </citation>
    <scope>NUCLEOTIDE SEQUENCE</scope>
</reference>
<accession>A0A7R8WIS3</accession>
<evidence type="ECO:0000256" key="2">
    <source>
        <dbReference type="ARBA" id="ARBA00007956"/>
    </source>
</evidence>
<dbReference type="AlphaFoldDB" id="A0A7R8WIS3"/>
<keyword evidence="7 12" id="KW-0931">ER-Golgi transport</keyword>
<feature type="domain" description="Bap31/Bap29 cytoplasmic coiled-coil" evidence="14">
    <location>
        <begin position="165"/>
        <end position="212"/>
    </location>
</feature>
<dbReference type="GO" id="GO:0006888">
    <property type="term" value="P:endoplasmic reticulum to Golgi vesicle-mediated transport"/>
    <property type="evidence" value="ECO:0007669"/>
    <property type="project" value="UniProtKB-UniRule"/>
</dbReference>
<organism evidence="15">
    <name type="scientific">Cyprideis torosa</name>
    <dbReference type="NCBI Taxonomy" id="163714"/>
    <lineage>
        <taxon>Eukaryota</taxon>
        <taxon>Metazoa</taxon>
        <taxon>Ecdysozoa</taxon>
        <taxon>Arthropoda</taxon>
        <taxon>Crustacea</taxon>
        <taxon>Oligostraca</taxon>
        <taxon>Ostracoda</taxon>
        <taxon>Podocopa</taxon>
        <taxon>Podocopida</taxon>
        <taxon>Cytherocopina</taxon>
        <taxon>Cytheroidea</taxon>
        <taxon>Cytherideidae</taxon>
        <taxon>Cyprideis</taxon>
    </lineage>
</organism>
<gene>
    <name evidence="15" type="ORF">CTOB1V02_LOCUS7670</name>
</gene>
<feature type="transmembrane region" description="Helical" evidence="12">
    <location>
        <begin position="106"/>
        <end position="123"/>
    </location>
</feature>
<dbReference type="GO" id="GO:0006915">
    <property type="term" value="P:apoptotic process"/>
    <property type="evidence" value="ECO:0007669"/>
    <property type="project" value="UniProtKB-KW"/>
</dbReference>
<feature type="transmembrane region" description="Helical" evidence="12">
    <location>
        <begin position="51"/>
        <end position="68"/>
    </location>
</feature>
<dbReference type="OrthoDB" id="435607at2759"/>
<evidence type="ECO:0000256" key="6">
    <source>
        <dbReference type="ARBA" id="ARBA00022824"/>
    </source>
</evidence>
<name>A0A7R8WIS3_9CRUS</name>
<evidence type="ECO:0000313" key="15">
    <source>
        <dbReference type="EMBL" id="CAD7229804.1"/>
    </source>
</evidence>
<keyword evidence="3 12" id="KW-0813">Transport</keyword>
<dbReference type="Pfam" id="PF05529">
    <property type="entry name" value="Bap31"/>
    <property type="match status" value="1"/>
</dbReference>
<dbReference type="EMBL" id="OB662291">
    <property type="protein sequence ID" value="CAD7229804.1"/>
    <property type="molecule type" value="Genomic_DNA"/>
</dbReference>
<dbReference type="PANTHER" id="PTHR12701:SF20">
    <property type="entry name" value="ENDOPLASMIC RETICULUM TRANSMEMBRANE PROTEIN"/>
    <property type="match status" value="1"/>
</dbReference>
<dbReference type="PANTHER" id="PTHR12701">
    <property type="entry name" value="BCR-ASSOCIATED PROTEIN, BAP"/>
    <property type="match status" value="1"/>
</dbReference>
<evidence type="ECO:0000256" key="12">
    <source>
        <dbReference type="RuleBase" id="RU367026"/>
    </source>
</evidence>
<keyword evidence="9 12" id="KW-1133">Transmembrane helix</keyword>
<comment type="similarity">
    <text evidence="2 12">Belongs to the BCAP29/BCAP31 family.</text>
</comment>
<keyword evidence="8 12" id="KW-0653">Protein transport</keyword>